<keyword evidence="2" id="KW-1185">Reference proteome</keyword>
<dbReference type="STRING" id="1130080.SAMN04488113_1241"/>
<reference evidence="2" key="1">
    <citation type="submission" date="2016-10" db="EMBL/GenBank/DDBJ databases">
        <authorList>
            <person name="Varghese N."/>
            <person name="Submissions S."/>
        </authorList>
    </citation>
    <scope>NUCLEOTIDE SEQUENCE [LARGE SCALE GENOMIC DNA]</scope>
    <source>
        <strain evidence="2">DSM 25751</strain>
    </source>
</reference>
<evidence type="ECO:0000313" key="2">
    <source>
        <dbReference type="Proteomes" id="UP000198564"/>
    </source>
</evidence>
<feature type="non-terminal residue" evidence="1">
    <location>
        <position position="80"/>
    </location>
</feature>
<dbReference type="EMBL" id="FNYW01000024">
    <property type="protein sequence ID" value="SEI83405.1"/>
    <property type="molecule type" value="Genomic_DNA"/>
</dbReference>
<evidence type="ECO:0008006" key="3">
    <source>
        <dbReference type="Google" id="ProtNLM"/>
    </source>
</evidence>
<name>A0A1H6U4V8_9LACT</name>
<dbReference type="SUPFAM" id="SSF109709">
    <property type="entry name" value="KorB DNA-binding domain-like"/>
    <property type="match status" value="1"/>
</dbReference>
<evidence type="ECO:0000313" key="1">
    <source>
        <dbReference type="EMBL" id="SEI83405.1"/>
    </source>
</evidence>
<sequence length="80" mass="9428">MAYTHLTMEELGWIETYLTIGLSVENIADKLGRSKQPIYNVKHYLETGKTVLDYYRRYKENKTHCGAKKIELPDDQVEYI</sequence>
<gene>
    <name evidence="1" type="ORF">SAMN04488113_1241</name>
</gene>
<protein>
    <recommendedName>
        <fullName evidence="3">Helix-turn-helix domain-containing protein</fullName>
    </recommendedName>
</protein>
<dbReference type="AlphaFoldDB" id="A0A1H6U4V8"/>
<proteinExistence type="predicted"/>
<organism evidence="1 2">
    <name type="scientific">Alkalibacterium gilvum</name>
    <dbReference type="NCBI Taxonomy" id="1130080"/>
    <lineage>
        <taxon>Bacteria</taxon>
        <taxon>Bacillati</taxon>
        <taxon>Bacillota</taxon>
        <taxon>Bacilli</taxon>
        <taxon>Lactobacillales</taxon>
        <taxon>Carnobacteriaceae</taxon>
        <taxon>Alkalibacterium</taxon>
    </lineage>
</organism>
<accession>A0A1H6U4V8</accession>
<dbReference type="Proteomes" id="UP000198564">
    <property type="component" value="Unassembled WGS sequence"/>
</dbReference>